<feature type="domain" description="Cation efflux protein transmembrane" evidence="9">
    <location>
        <begin position="113"/>
        <end position="302"/>
    </location>
</feature>
<dbReference type="AlphaFoldDB" id="A0A914CL76"/>
<dbReference type="SUPFAM" id="SSF160240">
    <property type="entry name" value="Cation efflux protein cytoplasmic domain-like"/>
    <property type="match status" value="1"/>
</dbReference>
<name>A0A914CL76_9BILA</name>
<evidence type="ECO:0000259" key="10">
    <source>
        <dbReference type="Pfam" id="PF16916"/>
    </source>
</evidence>
<dbReference type="GO" id="GO:0016020">
    <property type="term" value="C:membrane"/>
    <property type="evidence" value="ECO:0007669"/>
    <property type="project" value="InterPro"/>
</dbReference>
<dbReference type="InterPro" id="IPR036837">
    <property type="entry name" value="Cation_efflux_CTD_sf"/>
</dbReference>
<evidence type="ECO:0000256" key="6">
    <source>
        <dbReference type="ARBA" id="ARBA00023065"/>
    </source>
</evidence>
<dbReference type="FunFam" id="3.30.70.1350:FF:000001">
    <property type="entry name" value="Metal tolerance protein 11"/>
    <property type="match status" value="1"/>
</dbReference>
<evidence type="ECO:0000313" key="11">
    <source>
        <dbReference type="Proteomes" id="UP000887540"/>
    </source>
</evidence>
<feature type="transmembrane region" description="Helical" evidence="8">
    <location>
        <begin position="179"/>
        <end position="198"/>
    </location>
</feature>
<evidence type="ECO:0000313" key="12">
    <source>
        <dbReference type="WBParaSite" id="ACRNAN_scaffold11536.g32774.t1"/>
    </source>
</evidence>
<keyword evidence="6" id="KW-0406">Ion transport</keyword>
<protein>
    <submittedName>
        <fullName evidence="12">Cation efflux protein cytoplasmic domain-containing protein</fullName>
    </submittedName>
</protein>
<evidence type="ECO:0000256" key="3">
    <source>
        <dbReference type="ARBA" id="ARBA00022448"/>
    </source>
</evidence>
<keyword evidence="7 8" id="KW-0472">Membrane</keyword>
<dbReference type="GO" id="GO:0012505">
    <property type="term" value="C:endomembrane system"/>
    <property type="evidence" value="ECO:0007669"/>
    <property type="project" value="UniProtKB-SubCell"/>
</dbReference>
<comment type="similarity">
    <text evidence="2">Belongs to the cation diffusion facilitator (CDF) transporter (TC 2.A.4) family. SLC30A subfamily.</text>
</comment>
<dbReference type="Gene3D" id="3.30.70.1350">
    <property type="entry name" value="Cation efflux protein, cytoplasmic domain"/>
    <property type="match status" value="1"/>
</dbReference>
<evidence type="ECO:0000256" key="7">
    <source>
        <dbReference type="ARBA" id="ARBA00023136"/>
    </source>
</evidence>
<comment type="subcellular location">
    <subcellularLocation>
        <location evidence="1">Endomembrane system</location>
        <topology evidence="1">Multi-pass membrane protein</topology>
    </subcellularLocation>
</comment>
<evidence type="ECO:0000256" key="2">
    <source>
        <dbReference type="ARBA" id="ARBA00008873"/>
    </source>
</evidence>
<evidence type="ECO:0000256" key="1">
    <source>
        <dbReference type="ARBA" id="ARBA00004127"/>
    </source>
</evidence>
<dbReference type="GO" id="GO:0008324">
    <property type="term" value="F:monoatomic cation transmembrane transporter activity"/>
    <property type="evidence" value="ECO:0007669"/>
    <property type="project" value="InterPro"/>
</dbReference>
<dbReference type="Pfam" id="PF16916">
    <property type="entry name" value="ZT_dimer"/>
    <property type="match status" value="1"/>
</dbReference>
<feature type="domain" description="Cation efflux protein cytoplasmic" evidence="10">
    <location>
        <begin position="309"/>
        <end position="383"/>
    </location>
</feature>
<keyword evidence="3" id="KW-0813">Transport</keyword>
<evidence type="ECO:0000256" key="8">
    <source>
        <dbReference type="SAM" id="Phobius"/>
    </source>
</evidence>
<dbReference type="Gene3D" id="1.20.1510.10">
    <property type="entry name" value="Cation efflux protein transmembrane domain"/>
    <property type="match status" value="1"/>
</dbReference>
<keyword evidence="4 8" id="KW-0812">Transmembrane</keyword>
<dbReference type="NCBIfam" id="TIGR01297">
    <property type="entry name" value="CDF"/>
    <property type="match status" value="1"/>
</dbReference>
<dbReference type="InterPro" id="IPR002524">
    <property type="entry name" value="Cation_efflux"/>
</dbReference>
<dbReference type="FunFam" id="1.20.1510.10:FF:000005">
    <property type="entry name" value="Putative Cation diffusion facilitator 1"/>
    <property type="match status" value="1"/>
</dbReference>
<accession>A0A914CL76</accession>
<dbReference type="PANTHER" id="PTHR43840:SF13">
    <property type="entry name" value="CATION EFFLUX PROTEIN CYTOPLASMIC DOMAIN-CONTAINING PROTEIN"/>
    <property type="match status" value="1"/>
</dbReference>
<feature type="transmembrane region" description="Helical" evidence="8">
    <location>
        <begin position="255"/>
        <end position="272"/>
    </location>
</feature>
<feature type="transmembrane region" description="Helical" evidence="8">
    <location>
        <begin position="138"/>
        <end position="158"/>
    </location>
</feature>
<dbReference type="InterPro" id="IPR027469">
    <property type="entry name" value="Cation_efflux_TMD_sf"/>
</dbReference>
<feature type="transmembrane region" description="Helical" evidence="8">
    <location>
        <begin position="278"/>
        <end position="295"/>
    </location>
</feature>
<dbReference type="InterPro" id="IPR027470">
    <property type="entry name" value="Cation_efflux_CTD"/>
</dbReference>
<evidence type="ECO:0000256" key="5">
    <source>
        <dbReference type="ARBA" id="ARBA00022989"/>
    </source>
</evidence>
<evidence type="ECO:0000256" key="4">
    <source>
        <dbReference type="ARBA" id="ARBA00022692"/>
    </source>
</evidence>
<dbReference type="PANTHER" id="PTHR43840">
    <property type="entry name" value="MITOCHONDRIAL METAL TRANSPORTER 1-RELATED"/>
    <property type="match status" value="1"/>
</dbReference>
<sequence length="397" mass="45117">MAKNKEQTSIDINDPLLVHSKPCKDTHLPIIGKCSNKKVKEYYERQNNLLESYKTDSENIQDFQTKRNSLKPNKKKRNLKVIEKEDEVKIDNHVEANEKEIDEPGSTAQRLAFITLLVNITLTIAKCVASYLSGSLSIISSLVDSLVDITSGVVIWLTSRAIQSRNPYSYPRGRTRLEPLALIIVSVIMAVASIQMIVQSIESIIKKSIDSEIELPTLIIMISTILTKITLVIICKRFQDDPSIQVLAQDHRNDCISNLVALLCAYGSQHLWIYLDPIGAILVSIYIACTWFLTGKEHIAMLSGKSADPLVINRIIKMCMEHDDRVDFIDTVYVYHYGTKFLVEVHIVLNQEMKLKDSHNISEALQINIESLPEVERAFVHCDYEYEHLPEDEHKVV</sequence>
<dbReference type="WBParaSite" id="ACRNAN_scaffold11536.g32774.t1">
    <property type="protein sequence ID" value="ACRNAN_scaffold11536.g32774.t1"/>
    <property type="gene ID" value="ACRNAN_scaffold11536.g32774"/>
</dbReference>
<dbReference type="SUPFAM" id="SSF161111">
    <property type="entry name" value="Cation efflux protein transmembrane domain-like"/>
    <property type="match status" value="1"/>
</dbReference>
<dbReference type="InterPro" id="IPR058533">
    <property type="entry name" value="Cation_efflux_TM"/>
</dbReference>
<reference evidence="12" key="1">
    <citation type="submission" date="2022-11" db="UniProtKB">
        <authorList>
            <consortium name="WormBaseParasite"/>
        </authorList>
    </citation>
    <scope>IDENTIFICATION</scope>
</reference>
<feature type="transmembrane region" description="Helical" evidence="8">
    <location>
        <begin position="218"/>
        <end position="235"/>
    </location>
</feature>
<dbReference type="Pfam" id="PF01545">
    <property type="entry name" value="Cation_efflux"/>
    <property type="match status" value="1"/>
</dbReference>
<feature type="transmembrane region" description="Helical" evidence="8">
    <location>
        <begin position="111"/>
        <end position="132"/>
    </location>
</feature>
<evidence type="ECO:0000259" key="9">
    <source>
        <dbReference type="Pfam" id="PF01545"/>
    </source>
</evidence>
<keyword evidence="5 8" id="KW-1133">Transmembrane helix</keyword>
<proteinExistence type="inferred from homology"/>
<dbReference type="Proteomes" id="UP000887540">
    <property type="component" value="Unplaced"/>
</dbReference>
<dbReference type="InterPro" id="IPR050291">
    <property type="entry name" value="CDF_Transporter"/>
</dbReference>
<organism evidence="11 12">
    <name type="scientific">Acrobeloides nanus</name>
    <dbReference type="NCBI Taxonomy" id="290746"/>
    <lineage>
        <taxon>Eukaryota</taxon>
        <taxon>Metazoa</taxon>
        <taxon>Ecdysozoa</taxon>
        <taxon>Nematoda</taxon>
        <taxon>Chromadorea</taxon>
        <taxon>Rhabditida</taxon>
        <taxon>Tylenchina</taxon>
        <taxon>Cephalobomorpha</taxon>
        <taxon>Cephaloboidea</taxon>
        <taxon>Cephalobidae</taxon>
        <taxon>Acrobeloides</taxon>
    </lineage>
</organism>
<keyword evidence="11" id="KW-1185">Reference proteome</keyword>